<feature type="region of interest" description="Disordered" evidence="8">
    <location>
        <begin position="1334"/>
        <end position="1355"/>
    </location>
</feature>
<evidence type="ECO:0000256" key="5">
    <source>
        <dbReference type="ARBA" id="ARBA00023242"/>
    </source>
</evidence>
<dbReference type="InterPro" id="IPR024943">
    <property type="entry name" value="Enhancer_polycomb"/>
</dbReference>
<feature type="region of interest" description="Disordered" evidence="8">
    <location>
        <begin position="638"/>
        <end position="659"/>
    </location>
</feature>
<evidence type="ECO:0000256" key="8">
    <source>
        <dbReference type="SAM" id="MobiDB-lite"/>
    </source>
</evidence>
<dbReference type="OrthoDB" id="435275at2759"/>
<gene>
    <name evidence="10" type="ORF">AMORRO_LOCUS2442</name>
</gene>
<feature type="region of interest" description="Disordered" evidence="8">
    <location>
        <begin position="337"/>
        <end position="372"/>
    </location>
</feature>
<evidence type="ECO:0000259" key="9">
    <source>
        <dbReference type="Pfam" id="PF10513"/>
    </source>
</evidence>
<organism evidence="10 11">
    <name type="scientific">Acaulospora morrowiae</name>
    <dbReference type="NCBI Taxonomy" id="94023"/>
    <lineage>
        <taxon>Eukaryota</taxon>
        <taxon>Fungi</taxon>
        <taxon>Fungi incertae sedis</taxon>
        <taxon>Mucoromycota</taxon>
        <taxon>Glomeromycotina</taxon>
        <taxon>Glomeromycetes</taxon>
        <taxon>Diversisporales</taxon>
        <taxon>Acaulosporaceae</taxon>
        <taxon>Acaulospora</taxon>
    </lineage>
</organism>
<protein>
    <recommendedName>
        <fullName evidence="7">Enhancer of polycomb-like protein</fullName>
    </recommendedName>
</protein>
<evidence type="ECO:0000313" key="10">
    <source>
        <dbReference type="EMBL" id="CAG8483891.1"/>
    </source>
</evidence>
<dbReference type="Proteomes" id="UP000789342">
    <property type="component" value="Unassembled WGS sequence"/>
</dbReference>
<feature type="compositionally biased region" description="Polar residues" evidence="8">
    <location>
        <begin position="646"/>
        <end position="659"/>
    </location>
</feature>
<dbReference type="InterPro" id="IPR019542">
    <property type="entry name" value="Enhancer_polycomb-like_N"/>
</dbReference>
<evidence type="ECO:0000256" key="1">
    <source>
        <dbReference type="ARBA" id="ARBA00004123"/>
    </source>
</evidence>
<feature type="region of interest" description="Disordered" evidence="8">
    <location>
        <begin position="916"/>
        <end position="936"/>
    </location>
</feature>
<comment type="subcellular location">
    <subcellularLocation>
        <location evidence="1 7">Nucleus</location>
    </subcellularLocation>
</comment>
<comment type="similarity">
    <text evidence="2 7">Belongs to the enhancer of polycomb family.</text>
</comment>
<dbReference type="PANTHER" id="PTHR14898">
    <property type="entry name" value="ENHANCER OF POLYCOMB"/>
    <property type="match status" value="1"/>
</dbReference>
<comment type="caution">
    <text evidence="10">The sequence shown here is derived from an EMBL/GenBank/DDBJ whole genome shotgun (WGS) entry which is preliminary data.</text>
</comment>
<dbReference type="Pfam" id="PF10513">
    <property type="entry name" value="EPL1"/>
    <property type="match status" value="1"/>
</dbReference>
<dbReference type="GO" id="GO:0005634">
    <property type="term" value="C:nucleus"/>
    <property type="evidence" value="ECO:0007669"/>
    <property type="project" value="UniProtKB-SubCell"/>
</dbReference>
<feature type="region of interest" description="Disordered" evidence="8">
    <location>
        <begin position="76"/>
        <end position="111"/>
    </location>
</feature>
<evidence type="ECO:0000256" key="2">
    <source>
        <dbReference type="ARBA" id="ARBA00008035"/>
    </source>
</evidence>
<feature type="compositionally biased region" description="Basic and acidic residues" evidence="8">
    <location>
        <begin position="497"/>
        <end position="514"/>
    </location>
</feature>
<keyword evidence="4 7" id="KW-0804">Transcription</keyword>
<feature type="compositionally biased region" description="Basic and acidic residues" evidence="8">
    <location>
        <begin position="76"/>
        <end position="93"/>
    </location>
</feature>
<evidence type="ECO:0000313" key="11">
    <source>
        <dbReference type="Proteomes" id="UP000789342"/>
    </source>
</evidence>
<keyword evidence="5 7" id="KW-0539">Nucleus</keyword>
<comment type="function">
    <text evidence="6">Component of the NuA4 histone acetyltransferase complex which is involved in transcriptional activation of selected genes principally by acetylation of nucleosomal histone H4 and H2A. The NuA4 complex is also involved in DNA repair. Involved in gene silencing by neighboring heterochromatin, blockage of the silencing spreading along the chromosome, and required for cell cycle progression through G2/M.</text>
</comment>
<feature type="compositionally biased region" description="Polar residues" evidence="8">
    <location>
        <begin position="691"/>
        <end position="717"/>
    </location>
</feature>
<evidence type="ECO:0000256" key="7">
    <source>
        <dbReference type="RuleBase" id="RU361124"/>
    </source>
</evidence>
<accession>A0A9N8ZA73</accession>
<dbReference type="GO" id="GO:0006357">
    <property type="term" value="P:regulation of transcription by RNA polymerase II"/>
    <property type="evidence" value="ECO:0007669"/>
    <property type="project" value="InterPro"/>
</dbReference>
<feature type="compositionally biased region" description="Polar residues" evidence="8">
    <location>
        <begin position="536"/>
        <end position="547"/>
    </location>
</feature>
<keyword evidence="11" id="KW-1185">Reference proteome</keyword>
<feature type="compositionally biased region" description="Basic and acidic residues" evidence="8">
    <location>
        <begin position="550"/>
        <end position="568"/>
    </location>
</feature>
<feature type="region of interest" description="Disordered" evidence="8">
    <location>
        <begin position="536"/>
        <end position="569"/>
    </location>
</feature>
<sequence length="1355" mass="149831">MSLIKANAGGNFSRMQFRPRKIDNKKGMVTFLWYEVDEEAFPTVNRDNPEVVTGIEKGEDEELHFKTLVEKKNKMIEKNEVPKEERTEQDDTKPGIPCPETGNGDQTRKPYFEPNFKQSKTYRKFSTPIEECIGCEYNMDDADEKWLEEYNSKEGNDLSEDNFEEIMDFFERMAKKKSHLLLEKRLPTWEDYSKLPDKLVPYAKDAEVVYTYWKAKRNAYMTRYKKAGPLMHEIKVGDVISTNSNKCDRRKTVETKKEDEEDAYICFRRRELRPVRRTRRTEAQSFDKLKNIRIDLQSGREIVVQVQTREKVKKQKIEINRKVFVMECKIKDMQRELGIKKHSQKSKNRKSSTSQAEIFGQPRKNSIKTTKKDGDIQMTDVTDFPYLSACKSTATTYYRKLPSSENAFRSRCGRGGRRRCFLDRLEVFRFRCIKEEAHWKFKYDSDEDDAFSDDDTSFMECDDDEIYGDKADINENSIIWHLLTEEDFQNLSSILKSPKDKQSSPKQLHRDEGHPSGNVAGNLLTQTSAESRLNAENRTPIQSSQPRLNPDGELRVENQASRDSRTAMEIDQCSTNILPRTNIDLRNVEQRSSRSNFDPNTMNLRINNIQRDANGRVNTSSIDTQSVNSQRAFVDPRTFNGANIPRDQQQINGSQTTIRDQRLNISAQIAARGQNLTSDSSSVRDTLANSVSFNGRDQRTSADQNQNGDQRLNSESPRSGIDPRANLAHNGHTVRASISTNHRDNTLPYRHNALRNGRVSKDPSIASLANHIGQVSNVRSGSVLSGNSTNLVSSNMHMTSQGSVVPVSVVQIPTQVTSMQRSVPSNAQINGSSLSQTVANQNLIFNATSQAVTPINGSRLSRTGSNPGAGMVINNVAQVVSPINGTSLTRSGSNPGVVMGSTLQVVSPITGATLSRSGSNPGVVMNTAPGIDPRRLQRNHSNPQILINNPNLMISSTSNASRTPSNTGVTMVDPAVVQHAQSSPTMMLNSGNQLIDPSKISNSNISRMVMLNNTATFVNGAFQSSTSPSFVNNGQLQSSSLNLQTSRQNLGTGNFSSSSTATPHDATRKAIGNELKPKPGSDLQQNIPVQGRADRLQMQTMLVSNASQQTHNIVPTGGSVNLRQKNVASGNVPNSVVRQVNMAVGQNATIVSNVSQPSFLPVASNVNNMQVNGGVTPIIRHQSMSVNSNASVPSTNMQQSGGSTPVIRHATNPTLTAQSVHQPGVVISNMVSRPNSATRQANVQPTIQSNIRLGNNYILPHGAAGRQIILPASSQRSTTPSLVGSNIQANGVQNFNAIRQTHSIAFPTNASQLPNNATIANYPQSNLTVQPTLTSAQANRSSVSSMDVDSRTNGI</sequence>
<feature type="compositionally biased region" description="Basic residues" evidence="8">
    <location>
        <begin position="340"/>
        <end position="350"/>
    </location>
</feature>
<feature type="domain" description="Enhancer of polycomb-like N-terminal" evidence="9">
    <location>
        <begin position="46"/>
        <end position="172"/>
    </location>
</feature>
<dbReference type="GO" id="GO:0035267">
    <property type="term" value="C:NuA4 histone acetyltransferase complex"/>
    <property type="evidence" value="ECO:0007669"/>
    <property type="project" value="InterPro"/>
</dbReference>
<feature type="compositionally biased region" description="Polar residues" evidence="8">
    <location>
        <begin position="1051"/>
        <end position="1062"/>
    </location>
</feature>
<reference evidence="10" key="1">
    <citation type="submission" date="2021-06" db="EMBL/GenBank/DDBJ databases">
        <authorList>
            <person name="Kallberg Y."/>
            <person name="Tangrot J."/>
            <person name="Rosling A."/>
        </authorList>
    </citation>
    <scope>NUCLEOTIDE SEQUENCE</scope>
    <source>
        <strain evidence="10">CL551</strain>
    </source>
</reference>
<feature type="region of interest" description="Disordered" evidence="8">
    <location>
        <begin position="496"/>
        <end position="522"/>
    </location>
</feature>
<evidence type="ECO:0000256" key="6">
    <source>
        <dbReference type="ARBA" id="ARBA00025513"/>
    </source>
</evidence>
<dbReference type="EMBL" id="CAJVPV010001029">
    <property type="protein sequence ID" value="CAG8483891.1"/>
    <property type="molecule type" value="Genomic_DNA"/>
</dbReference>
<keyword evidence="3 7" id="KW-0805">Transcription regulation</keyword>
<evidence type="ECO:0000256" key="4">
    <source>
        <dbReference type="ARBA" id="ARBA00023163"/>
    </source>
</evidence>
<feature type="region of interest" description="Disordered" evidence="8">
    <location>
        <begin position="1046"/>
        <end position="1065"/>
    </location>
</feature>
<name>A0A9N8ZA73_9GLOM</name>
<feature type="region of interest" description="Disordered" evidence="8">
    <location>
        <begin position="691"/>
        <end position="727"/>
    </location>
</feature>
<evidence type="ECO:0000256" key="3">
    <source>
        <dbReference type="ARBA" id="ARBA00023015"/>
    </source>
</evidence>
<proteinExistence type="inferred from homology"/>